<protein>
    <submittedName>
        <fullName evidence="1">DUF1815 family protein</fullName>
    </submittedName>
</protein>
<comment type="caution">
    <text evidence="1">The sequence shown here is derived from an EMBL/GenBank/DDBJ whole genome shotgun (WGS) entry which is preliminary data.</text>
</comment>
<sequence>MFLRLANEHRQFVQDLVMNLQALAVALERYGYPASCYTCGDQMNSASFMVSLGDNHLIRFLVSDYGITWTEMRDDRELMKLEGAEAINQLEELATLVKEAMQTSRDIEYSSPKSKRMLQNTAGSVKTHRIIS</sequence>
<dbReference type="Pfam" id="PF08844">
    <property type="entry name" value="DUF1815"/>
    <property type="match status" value="1"/>
</dbReference>
<dbReference type="RefSeq" id="WP_190383327.1">
    <property type="nucleotide sequence ID" value="NZ_JACJQT010000034.1"/>
</dbReference>
<dbReference type="EMBL" id="JACJQT010000034">
    <property type="protein sequence ID" value="MBD2279358.1"/>
    <property type="molecule type" value="Genomic_DNA"/>
</dbReference>
<proteinExistence type="predicted"/>
<accession>A0ABR8BWP1</accession>
<keyword evidence="2" id="KW-1185">Reference proteome</keyword>
<gene>
    <name evidence="1" type="ORF">H6F99_13950</name>
</gene>
<dbReference type="InterPro" id="IPR014943">
    <property type="entry name" value="DUF1815"/>
</dbReference>
<evidence type="ECO:0000313" key="2">
    <source>
        <dbReference type="Proteomes" id="UP000606721"/>
    </source>
</evidence>
<dbReference type="Proteomes" id="UP000606721">
    <property type="component" value="Unassembled WGS sequence"/>
</dbReference>
<name>A0ABR8BWP1_APHFL</name>
<reference evidence="1 2" key="1">
    <citation type="journal article" date="2020" name="ISME J.">
        <title>Comparative genomics reveals insights into cyanobacterial evolution and habitat adaptation.</title>
        <authorList>
            <person name="Chen M.Y."/>
            <person name="Teng W.K."/>
            <person name="Zhao L."/>
            <person name="Hu C.X."/>
            <person name="Zhou Y.K."/>
            <person name="Han B.P."/>
            <person name="Song L.R."/>
            <person name="Shu W.S."/>
        </authorList>
    </citation>
    <scope>NUCLEOTIDE SEQUENCE [LARGE SCALE GENOMIC DNA]</scope>
    <source>
        <strain evidence="1 2">FACHB-1040</strain>
    </source>
</reference>
<evidence type="ECO:0000313" key="1">
    <source>
        <dbReference type="EMBL" id="MBD2279358.1"/>
    </source>
</evidence>
<organism evidence="1 2">
    <name type="scientific">Aphanizomenon flos-aquae FACHB-1040</name>
    <dbReference type="NCBI Taxonomy" id="2692887"/>
    <lineage>
        <taxon>Bacteria</taxon>
        <taxon>Bacillati</taxon>
        <taxon>Cyanobacteriota</taxon>
        <taxon>Cyanophyceae</taxon>
        <taxon>Nostocales</taxon>
        <taxon>Aphanizomenonaceae</taxon>
        <taxon>Aphanizomenon</taxon>
    </lineage>
</organism>